<feature type="compositionally biased region" description="Acidic residues" evidence="1">
    <location>
        <begin position="232"/>
        <end position="248"/>
    </location>
</feature>
<proteinExistence type="predicted"/>
<evidence type="ECO:0000256" key="1">
    <source>
        <dbReference type="SAM" id="MobiDB-lite"/>
    </source>
</evidence>
<name>A0AAQ3S3Z2_VIGMU</name>
<evidence type="ECO:0000313" key="3">
    <source>
        <dbReference type="Proteomes" id="UP001374535"/>
    </source>
</evidence>
<dbReference type="EMBL" id="CP144697">
    <property type="protein sequence ID" value="WVZ14809.1"/>
    <property type="molecule type" value="Genomic_DNA"/>
</dbReference>
<organism evidence="2 3">
    <name type="scientific">Vigna mungo</name>
    <name type="common">Black gram</name>
    <name type="synonym">Phaseolus mungo</name>
    <dbReference type="NCBI Taxonomy" id="3915"/>
    <lineage>
        <taxon>Eukaryota</taxon>
        <taxon>Viridiplantae</taxon>
        <taxon>Streptophyta</taxon>
        <taxon>Embryophyta</taxon>
        <taxon>Tracheophyta</taxon>
        <taxon>Spermatophyta</taxon>
        <taxon>Magnoliopsida</taxon>
        <taxon>eudicotyledons</taxon>
        <taxon>Gunneridae</taxon>
        <taxon>Pentapetalae</taxon>
        <taxon>rosids</taxon>
        <taxon>fabids</taxon>
        <taxon>Fabales</taxon>
        <taxon>Fabaceae</taxon>
        <taxon>Papilionoideae</taxon>
        <taxon>50 kb inversion clade</taxon>
        <taxon>NPAAA clade</taxon>
        <taxon>indigoferoid/millettioid clade</taxon>
        <taxon>Phaseoleae</taxon>
        <taxon>Vigna</taxon>
    </lineage>
</organism>
<dbReference type="Proteomes" id="UP001374535">
    <property type="component" value="Chromosome 4"/>
</dbReference>
<sequence>MADPWYPEIVKVFYCNLKISDRTLCYKVKGVDIKLTNEVWTEIKGFKLNGEKCHLGIEGFHKFTVYQDNLRNPEEIRDYSHYKIGGMKIDDQLVVFVISWILMPRGSNHAQATIEDLYLLKVIKENIQVDWPAAISDNLLKVTRLESAMLPYCVFISKIPIHFGADCVKGWQFKSEQVEEDEDVGGSFSIPYRARSEFERALLKEIRSLKAICLGTREDFTEIKEHLNFENQNEEGADEKETGEEGSTPDESAAMQEEESEDEDVEEECGVLHIEGVLKGLNWRKGDSCCWSCCKPCCKNLDHYSAFAYCGGKDTGCRHDRRYEEGCPFLWFCDCLNSLSKRNVEESCETYSKSNQVAKNALHHIGLRHGVDGWVFKDENQNEEEAPATHSVDASSASFRPKSEFEKFMDEDNEEDEEKNEAKESDDYILLRDMI</sequence>
<feature type="compositionally biased region" description="Acidic residues" evidence="1">
    <location>
        <begin position="256"/>
        <end position="267"/>
    </location>
</feature>
<evidence type="ECO:0000313" key="2">
    <source>
        <dbReference type="EMBL" id="WVZ14809.1"/>
    </source>
</evidence>
<gene>
    <name evidence="2" type="ORF">V8G54_012375</name>
</gene>
<reference evidence="2 3" key="1">
    <citation type="journal article" date="2023" name="Life. Sci Alliance">
        <title>Evolutionary insights into 3D genome organization and epigenetic landscape of Vigna mungo.</title>
        <authorList>
            <person name="Junaid A."/>
            <person name="Singh B."/>
            <person name="Bhatia S."/>
        </authorList>
    </citation>
    <scope>NUCLEOTIDE SEQUENCE [LARGE SCALE GENOMIC DNA]</scope>
    <source>
        <strain evidence="2">Urdbean</strain>
    </source>
</reference>
<protein>
    <submittedName>
        <fullName evidence="2">Uncharacterized protein</fullName>
    </submittedName>
</protein>
<dbReference type="AlphaFoldDB" id="A0AAQ3S3Z2"/>
<keyword evidence="3" id="KW-1185">Reference proteome</keyword>
<feature type="compositionally biased region" description="Basic and acidic residues" evidence="1">
    <location>
        <begin position="401"/>
        <end position="410"/>
    </location>
</feature>
<feature type="region of interest" description="Disordered" evidence="1">
    <location>
        <begin position="226"/>
        <end position="267"/>
    </location>
</feature>
<accession>A0AAQ3S3Z2</accession>
<feature type="region of interest" description="Disordered" evidence="1">
    <location>
        <begin position="382"/>
        <end position="427"/>
    </location>
</feature>